<dbReference type="InterPro" id="IPR006195">
    <property type="entry name" value="aa-tRNA-synth_II"/>
</dbReference>
<dbReference type="Gene3D" id="3.40.50.800">
    <property type="entry name" value="Anticodon-binding domain"/>
    <property type="match status" value="1"/>
</dbReference>
<keyword evidence="4" id="KW-0963">Cytoplasm</keyword>
<dbReference type="Gene3D" id="3.30.720.200">
    <property type="match status" value="1"/>
</dbReference>
<dbReference type="EMBL" id="LNQE01001516">
    <property type="protein sequence ID" value="KUG16052.1"/>
    <property type="molecule type" value="Genomic_DNA"/>
</dbReference>
<dbReference type="InterPro" id="IPR033731">
    <property type="entry name" value="GlyRS-like_core"/>
</dbReference>
<evidence type="ECO:0000256" key="4">
    <source>
        <dbReference type="ARBA" id="ARBA00022490"/>
    </source>
</evidence>
<comment type="caution">
    <text evidence="12">The sequence shown here is derived from an EMBL/GenBank/DDBJ whole genome shotgun (WGS) entry which is preliminary data.</text>
</comment>
<dbReference type="InterPro" id="IPR045864">
    <property type="entry name" value="aa-tRNA-synth_II/BPL/LPL"/>
</dbReference>
<keyword evidence="5 12" id="KW-0436">Ligase</keyword>
<dbReference type="Gene3D" id="3.30.930.10">
    <property type="entry name" value="Bira Bifunctional Protein, Domain 2"/>
    <property type="match status" value="1"/>
</dbReference>
<evidence type="ECO:0000256" key="10">
    <source>
        <dbReference type="ARBA" id="ARBA00030057"/>
    </source>
</evidence>
<dbReference type="Pfam" id="PF03129">
    <property type="entry name" value="HGTP_anticodon"/>
    <property type="match status" value="1"/>
</dbReference>
<dbReference type="EC" id="6.1.1.14" evidence="3"/>
<dbReference type="NCBIfam" id="NF003211">
    <property type="entry name" value="PRK04173.1"/>
    <property type="match status" value="1"/>
</dbReference>
<dbReference type="PANTHER" id="PTHR10745:SF0">
    <property type="entry name" value="GLYCINE--TRNA LIGASE"/>
    <property type="match status" value="1"/>
</dbReference>
<organism evidence="12">
    <name type="scientific">hydrocarbon metagenome</name>
    <dbReference type="NCBI Taxonomy" id="938273"/>
    <lineage>
        <taxon>unclassified sequences</taxon>
        <taxon>metagenomes</taxon>
        <taxon>ecological metagenomes</taxon>
    </lineage>
</organism>
<dbReference type="Pfam" id="PF00587">
    <property type="entry name" value="tRNA-synt_2b"/>
    <property type="match status" value="1"/>
</dbReference>
<dbReference type="InterPro" id="IPR002314">
    <property type="entry name" value="aa-tRNA-synt_IIb"/>
</dbReference>
<dbReference type="GO" id="GO:0006426">
    <property type="term" value="P:glycyl-tRNA aminoacylation"/>
    <property type="evidence" value="ECO:0007669"/>
    <property type="project" value="InterPro"/>
</dbReference>
<dbReference type="InterPro" id="IPR027031">
    <property type="entry name" value="Gly-tRNA_synthase/POLG2"/>
</dbReference>
<evidence type="ECO:0000256" key="3">
    <source>
        <dbReference type="ARBA" id="ARBA00012829"/>
    </source>
</evidence>
<proteinExistence type="inferred from homology"/>
<evidence type="ECO:0000256" key="9">
    <source>
        <dbReference type="ARBA" id="ARBA00023146"/>
    </source>
</evidence>
<feature type="domain" description="Aminoacyl-transfer RNA synthetases class-II family profile" evidence="11">
    <location>
        <begin position="2"/>
        <end position="464"/>
    </location>
</feature>
<dbReference type="GO" id="GO:0004820">
    <property type="term" value="F:glycine-tRNA ligase activity"/>
    <property type="evidence" value="ECO:0007669"/>
    <property type="project" value="UniProtKB-EC"/>
</dbReference>
<evidence type="ECO:0000313" key="12">
    <source>
        <dbReference type="EMBL" id="KUG16052.1"/>
    </source>
</evidence>
<protein>
    <recommendedName>
        <fullName evidence="3">glycine--tRNA ligase</fullName>
        <ecNumber evidence="3">6.1.1.14</ecNumber>
    </recommendedName>
    <alternativeName>
        <fullName evidence="10">Diadenosine tetraphosphate synthetase</fullName>
    </alternativeName>
</protein>
<dbReference type="InterPro" id="IPR002315">
    <property type="entry name" value="tRNA-synt_gly"/>
</dbReference>
<dbReference type="InterPro" id="IPR004154">
    <property type="entry name" value="Anticodon-bd"/>
</dbReference>
<name>A0A0W8F599_9ZZZZ</name>
<keyword evidence="9 12" id="KW-0030">Aminoacyl-tRNA synthetase</keyword>
<dbReference type="GO" id="GO:0005524">
    <property type="term" value="F:ATP binding"/>
    <property type="evidence" value="ECO:0007669"/>
    <property type="project" value="UniProtKB-KW"/>
</dbReference>
<dbReference type="FunFam" id="3.30.930.10:FF:000158">
    <property type="entry name" value="Glycyl-tRNA synthetase"/>
    <property type="match status" value="1"/>
</dbReference>
<dbReference type="AlphaFoldDB" id="A0A0W8F599"/>
<dbReference type="GO" id="GO:0005737">
    <property type="term" value="C:cytoplasm"/>
    <property type="evidence" value="ECO:0007669"/>
    <property type="project" value="UniProtKB-SubCell"/>
</dbReference>
<keyword evidence="6" id="KW-0547">Nucleotide-binding</keyword>
<keyword evidence="7" id="KW-0067">ATP-binding</keyword>
<gene>
    <name evidence="12" type="ORF">ASZ90_014280</name>
</gene>
<reference evidence="12" key="1">
    <citation type="journal article" date="2015" name="Proc. Natl. Acad. Sci. U.S.A.">
        <title>Networks of energetic and metabolic interactions define dynamics in microbial communities.</title>
        <authorList>
            <person name="Embree M."/>
            <person name="Liu J.K."/>
            <person name="Al-Bassam M.M."/>
            <person name="Zengler K."/>
        </authorList>
    </citation>
    <scope>NUCLEOTIDE SEQUENCE</scope>
</reference>
<dbReference type="InterPro" id="IPR036621">
    <property type="entry name" value="Anticodon-bd_dom_sf"/>
</dbReference>
<evidence type="ECO:0000256" key="5">
    <source>
        <dbReference type="ARBA" id="ARBA00022598"/>
    </source>
</evidence>
<evidence type="ECO:0000256" key="7">
    <source>
        <dbReference type="ARBA" id="ARBA00022840"/>
    </source>
</evidence>
<accession>A0A0W8F599</accession>
<dbReference type="CDD" id="cd00774">
    <property type="entry name" value="GlyRS-like_core"/>
    <property type="match status" value="1"/>
</dbReference>
<dbReference type="PANTHER" id="PTHR10745">
    <property type="entry name" value="GLYCYL-TRNA SYNTHETASE/DNA POLYMERASE SUBUNIT GAMMA-2"/>
    <property type="match status" value="1"/>
</dbReference>
<sequence length="581" mass="66137">MDRNELVNELARRRGFLWPAFELYGGAAGFYDYGPLGAPLKRRIEDIWRQYFVIAEGFAEIEAPTIGVEGIFQASGHLSGFSDPLTGCKECKEVYRADHLIKHIIEVPDALTNEEIYRCMQENEITCPECGGELSSVYEFNLMFKTMIGPGNKMTGYMRPETAQGMFINFPRLLRYFRGALPFAAVQIGKSYRNEISPRQGVIRLREFTQAEAEIFIDPRDKTHPRFDEVKAIRMKFYSQEAQEKGVEEEMSFGEAVERGVVAHQTLAYYVARTYQYLLAVGIDPQKLRFRQHKSDEMAHYAADCWDAEVLLDRLGWIELVGVADRTDYDLKAHTTVSKVNLSVFVNYGQPKKRKKTVVKPDFKALGPMFKSKAKAVGEALRALAPEQLAGEKIQVNIDGETIDIDRSLVSFESVEEEVRGEEVVPHVIEPSFGIDRILYSILDHSYYEDEIDGEKRAVLRFKPQVAPIEVAVLPLMDRSELVGPAKKILEELRSRGMRTDYDTSGSIGRRYRRNDEIGTPYEVTIDYETIEEGTVTIRDRDSMSQVRVARWQVVDKLQALLNGDLLFQDAGDPVRSAKND</sequence>
<dbReference type="FunFam" id="3.30.930.10:FF:000010">
    <property type="entry name" value="Glycyl-tRNA synthetase 1"/>
    <property type="match status" value="1"/>
</dbReference>
<comment type="subcellular location">
    <subcellularLocation>
        <location evidence="1">Cytoplasm</location>
    </subcellularLocation>
</comment>
<dbReference type="GO" id="GO:0044281">
    <property type="term" value="P:small molecule metabolic process"/>
    <property type="evidence" value="ECO:0007669"/>
    <property type="project" value="UniProtKB-ARBA"/>
</dbReference>
<dbReference type="SUPFAM" id="SSF52954">
    <property type="entry name" value="Class II aaRS ABD-related"/>
    <property type="match status" value="1"/>
</dbReference>
<dbReference type="SUPFAM" id="SSF55681">
    <property type="entry name" value="Class II aaRS and biotin synthetases"/>
    <property type="match status" value="1"/>
</dbReference>
<dbReference type="FunFam" id="3.40.50.800:FF:000002">
    <property type="entry name" value="Glycine--tRNA ligase"/>
    <property type="match status" value="1"/>
</dbReference>
<dbReference type="PRINTS" id="PR01043">
    <property type="entry name" value="TRNASYNTHGLY"/>
</dbReference>
<dbReference type="CDD" id="cd00858">
    <property type="entry name" value="GlyRS_anticodon"/>
    <property type="match status" value="1"/>
</dbReference>
<keyword evidence="8" id="KW-0648">Protein biosynthesis</keyword>
<evidence type="ECO:0000259" key="11">
    <source>
        <dbReference type="PROSITE" id="PS50862"/>
    </source>
</evidence>
<evidence type="ECO:0000256" key="6">
    <source>
        <dbReference type="ARBA" id="ARBA00022741"/>
    </source>
</evidence>
<evidence type="ECO:0000256" key="2">
    <source>
        <dbReference type="ARBA" id="ARBA00008226"/>
    </source>
</evidence>
<dbReference type="NCBIfam" id="TIGR00389">
    <property type="entry name" value="glyS_dimeric"/>
    <property type="match status" value="1"/>
</dbReference>
<evidence type="ECO:0000256" key="1">
    <source>
        <dbReference type="ARBA" id="ARBA00004496"/>
    </source>
</evidence>
<comment type="similarity">
    <text evidence="2">Belongs to the class-II aminoacyl-tRNA synthetase family.</text>
</comment>
<evidence type="ECO:0000256" key="8">
    <source>
        <dbReference type="ARBA" id="ARBA00022917"/>
    </source>
</evidence>
<dbReference type="PROSITE" id="PS50862">
    <property type="entry name" value="AA_TRNA_LIGASE_II"/>
    <property type="match status" value="1"/>
</dbReference>